<dbReference type="Gene3D" id="3.10.20.90">
    <property type="entry name" value="Phosphatidylinositol 3-kinase Catalytic Subunit, Chain A, domain 1"/>
    <property type="match status" value="1"/>
</dbReference>
<reference evidence="4" key="1">
    <citation type="journal article" date="2020" name="Fungal Divers.">
        <title>Resolving the Mortierellaceae phylogeny through synthesis of multi-gene phylogenetics and phylogenomics.</title>
        <authorList>
            <person name="Vandepol N."/>
            <person name="Liber J."/>
            <person name="Desiro A."/>
            <person name="Na H."/>
            <person name="Kennedy M."/>
            <person name="Barry K."/>
            <person name="Grigoriev I.V."/>
            <person name="Miller A.N."/>
            <person name="O'Donnell K."/>
            <person name="Stajich J.E."/>
            <person name="Bonito G."/>
        </authorList>
    </citation>
    <scope>NUCLEOTIDE SEQUENCE</scope>
    <source>
        <strain evidence="4">NVP60</strain>
    </source>
</reference>
<dbReference type="Pfam" id="PF00789">
    <property type="entry name" value="UBX"/>
    <property type="match status" value="1"/>
</dbReference>
<proteinExistence type="predicted"/>
<dbReference type="SMART" id="SM00166">
    <property type="entry name" value="UBX"/>
    <property type="match status" value="1"/>
</dbReference>
<feature type="domain" description="UBA" evidence="2">
    <location>
        <begin position="1"/>
        <end position="40"/>
    </location>
</feature>
<dbReference type="GO" id="GO:0019005">
    <property type="term" value="C:SCF ubiquitin ligase complex"/>
    <property type="evidence" value="ECO:0007669"/>
    <property type="project" value="TreeGrafter"/>
</dbReference>
<dbReference type="CDD" id="cd01767">
    <property type="entry name" value="UBX"/>
    <property type="match status" value="1"/>
</dbReference>
<protein>
    <recommendedName>
        <fullName evidence="6">RNI-like protein</fullName>
    </recommendedName>
</protein>
<accession>A0A9P6ULL3</accession>
<dbReference type="Pfam" id="PF25372">
    <property type="entry name" value="DUF7885"/>
    <property type="match status" value="2"/>
</dbReference>
<keyword evidence="5" id="KW-1185">Reference proteome</keyword>
<feature type="compositionally biased region" description="Polar residues" evidence="1">
    <location>
        <begin position="453"/>
        <end position="465"/>
    </location>
</feature>
<feature type="compositionally biased region" description="Polar residues" evidence="1">
    <location>
        <begin position="105"/>
        <end position="114"/>
    </location>
</feature>
<dbReference type="PANTHER" id="PTHR13318">
    <property type="entry name" value="PARTNER OF PAIRED, ISOFORM B-RELATED"/>
    <property type="match status" value="1"/>
</dbReference>
<dbReference type="AlphaFoldDB" id="A0A9P6ULL3"/>
<feature type="compositionally biased region" description="Acidic residues" evidence="1">
    <location>
        <begin position="380"/>
        <end position="408"/>
    </location>
</feature>
<dbReference type="SUPFAM" id="SSF46934">
    <property type="entry name" value="UBA-like"/>
    <property type="match status" value="1"/>
</dbReference>
<evidence type="ECO:0000256" key="1">
    <source>
        <dbReference type="SAM" id="MobiDB-lite"/>
    </source>
</evidence>
<dbReference type="Proteomes" id="UP000823405">
    <property type="component" value="Unassembled WGS sequence"/>
</dbReference>
<dbReference type="InterPro" id="IPR009060">
    <property type="entry name" value="UBA-like_sf"/>
</dbReference>
<evidence type="ECO:0008006" key="6">
    <source>
        <dbReference type="Google" id="ProtNLM"/>
    </source>
</evidence>
<sequence>MNSDLRASLLDLGFNLSQARAAVVAGNTTVESATEWIFANNEAIAAPQAAGASQANSNTLRLRTGEDDAFDADLQRALAESTKSASPPSPSLQTRQQDHQPPMDETSSAQQLESSPKKIKINIIKAPTTSTTPATPSVIAPLPLTSRHNEQEAEAQNATRLSEANKRAEKVKRDKMETRIARQRALDALKEDRENRKLRNQTPAPTSSSTTGACAGPPMASTVQERTTATGAPIASAPSLAPTPAAPSNTMVQLRMKNGSVLKRSFQSTATVKDLFDIARSEDRNIGNADISLIQPFPRREFTVRDSDLTLSDAGLCPSCSLNVLVQTPILAPQPVTPNPGAWIPSSTDTDSQGPIHMDIDQDAGTVHYLPHFGNNVQSDNDDDNDENEDEEQEGDSDDEDEDEDEDELMHALPVIDHINPNHPFANPGLGRGRGRGRGHGRGGMPFSGAGHSLSSSGPVSATNDQDPDQPEMTPEERDQQRRRRVLDAMANRAKAQEADKNASDLTVGAKRVKGREIPSLQSLCCYQVAVMLTAKDSKSNAHLKLWGENVGSQVGEAVIQELIRLKQLDQLTFKRFYTCPIVNMVLDAYSRATDSLMDVIGGSQARSLAYLSLKECTFLTDTGFRNIARFELLEFLDLSHCRITDKTLAFTLNLPYLSTLNLSATKVTTTGLARVIADAEWKSNLQTLDLSYCKGIAGPLVLYNLQELERLRTLKLNSSTAFNMSPVRIPDSKAFSQLLNFDLASTSIDASDLIALLPSIGTVEKLNLTSCTKVTTEALELIVSHLKMLQDLKFPSRHHHLMTVLPSASVLPLTHLDLSDFKFIADEAILSLAQAKNLQMLSLSGTMLTDAGSAVLVHMSSLKELSLDRTDIGDKSMEYLRDLGRIEILSLSQVKRLTTVGVIHLGRSAFFSLKLKRLNLKNNPFIHDEALAVFSHCNSLNTLNLDNTDVTEIAALRLQDSLPNLTQLRIQGVTNGEIYQQNPRALLTVA</sequence>
<gene>
    <name evidence="4" type="ORF">BGZ97_012418</name>
</gene>
<dbReference type="GO" id="GO:0031146">
    <property type="term" value="P:SCF-dependent proteasomal ubiquitin-dependent protein catabolic process"/>
    <property type="evidence" value="ECO:0007669"/>
    <property type="project" value="TreeGrafter"/>
</dbReference>
<feature type="compositionally biased region" description="Basic and acidic residues" evidence="1">
    <location>
        <begin position="163"/>
        <end position="197"/>
    </location>
</feature>
<dbReference type="InterPro" id="IPR015940">
    <property type="entry name" value="UBA"/>
</dbReference>
<dbReference type="PANTHER" id="PTHR13318:SF95">
    <property type="entry name" value="F-BOX PROTEIN YLR352W"/>
    <property type="match status" value="1"/>
</dbReference>
<dbReference type="PROSITE" id="PS50033">
    <property type="entry name" value="UBX"/>
    <property type="match status" value="1"/>
</dbReference>
<feature type="domain" description="UBX" evidence="3">
    <location>
        <begin position="245"/>
        <end position="324"/>
    </location>
</feature>
<dbReference type="InterPro" id="IPR032675">
    <property type="entry name" value="LRR_dom_sf"/>
</dbReference>
<dbReference type="OrthoDB" id="120976at2759"/>
<evidence type="ECO:0000259" key="2">
    <source>
        <dbReference type="PROSITE" id="PS50030"/>
    </source>
</evidence>
<feature type="compositionally biased region" description="Low complexity" evidence="1">
    <location>
        <begin position="202"/>
        <end position="217"/>
    </location>
</feature>
<comment type="caution">
    <text evidence="4">The sequence shown here is derived from an EMBL/GenBank/DDBJ whole genome shotgun (WGS) entry which is preliminary data.</text>
</comment>
<feature type="region of interest" description="Disordered" evidence="1">
    <location>
        <begin position="337"/>
        <end position="483"/>
    </location>
</feature>
<organism evidence="4 5">
    <name type="scientific">Linnemannia gamsii</name>
    <dbReference type="NCBI Taxonomy" id="64522"/>
    <lineage>
        <taxon>Eukaryota</taxon>
        <taxon>Fungi</taxon>
        <taxon>Fungi incertae sedis</taxon>
        <taxon>Mucoromycota</taxon>
        <taxon>Mortierellomycotina</taxon>
        <taxon>Mortierellomycetes</taxon>
        <taxon>Mortierellales</taxon>
        <taxon>Mortierellaceae</taxon>
        <taxon>Linnemannia</taxon>
    </lineage>
</organism>
<evidence type="ECO:0000259" key="3">
    <source>
        <dbReference type="PROSITE" id="PS50033"/>
    </source>
</evidence>
<dbReference type="Gene3D" id="1.10.8.10">
    <property type="entry name" value="DNA helicase RuvA subunit, C-terminal domain"/>
    <property type="match status" value="1"/>
</dbReference>
<dbReference type="SUPFAM" id="SSF54236">
    <property type="entry name" value="Ubiquitin-like"/>
    <property type="match status" value="1"/>
</dbReference>
<dbReference type="InterPro" id="IPR057207">
    <property type="entry name" value="FBXL15_LRR"/>
</dbReference>
<dbReference type="EMBL" id="JAAAIN010000809">
    <property type="protein sequence ID" value="KAG0310668.1"/>
    <property type="molecule type" value="Genomic_DNA"/>
</dbReference>
<evidence type="ECO:0000313" key="4">
    <source>
        <dbReference type="EMBL" id="KAG0310668.1"/>
    </source>
</evidence>
<feature type="compositionally biased region" description="Polar residues" evidence="1">
    <location>
        <begin position="81"/>
        <end position="95"/>
    </location>
</feature>
<dbReference type="SMART" id="SM00367">
    <property type="entry name" value="LRR_CC"/>
    <property type="match status" value="5"/>
</dbReference>
<feature type="region of interest" description="Disordered" evidence="1">
    <location>
        <begin position="148"/>
        <end position="227"/>
    </location>
</feature>
<dbReference type="Gene3D" id="3.80.10.10">
    <property type="entry name" value="Ribonuclease Inhibitor"/>
    <property type="match status" value="1"/>
</dbReference>
<dbReference type="SUPFAM" id="SSF52047">
    <property type="entry name" value="RNI-like"/>
    <property type="match status" value="1"/>
</dbReference>
<dbReference type="PROSITE" id="PS50030">
    <property type="entry name" value="UBA"/>
    <property type="match status" value="1"/>
</dbReference>
<dbReference type="InterPro" id="IPR029071">
    <property type="entry name" value="Ubiquitin-like_domsf"/>
</dbReference>
<evidence type="ECO:0000313" key="5">
    <source>
        <dbReference type="Proteomes" id="UP000823405"/>
    </source>
</evidence>
<dbReference type="InterPro" id="IPR001012">
    <property type="entry name" value="UBX_dom"/>
</dbReference>
<name>A0A9P6ULL3_9FUNG</name>
<dbReference type="InterPro" id="IPR006553">
    <property type="entry name" value="Leu-rich_rpt_Cys-con_subtyp"/>
</dbReference>
<feature type="region of interest" description="Disordered" evidence="1">
    <location>
        <begin position="78"/>
        <end position="117"/>
    </location>
</feature>